<dbReference type="Pfam" id="PF18175">
    <property type="entry name" value="HU-CCDC81_bac_2"/>
    <property type="match status" value="1"/>
</dbReference>
<feature type="transmembrane region" description="Helical" evidence="1">
    <location>
        <begin position="174"/>
        <end position="194"/>
    </location>
</feature>
<sequence length="361" mass="40403">MIKVDKYIRKLLFEHDCVIIPEFGGLLTHHVSAHYDEVNATYHPSRKRLAFNEVLKIDDGLLAYYVSVNEKVAREEAAQYIRQYVDGLWQALKGGQSVQIERIGVFQTNNEGKLVFEPDYSQNYNAEWYGLQPIQVKEVIGTVVEAELSATVSEETVFELDTTKQANISGKVSWFKWASAAVLAGTIISVSILYKPMDSDSLLSTLNPFTMVKDLYISTISKPRVAEPTEVVVFVDEPIVTAPTEPIVALDLEPTEAANVVSTGIEDSKVSTEIREFEKAESATAEKYFLIAGSFEKERNAVKLKKKLLRNGFEEAMILENEAGKLIKVSAGSYKNMKLAMADKSKLDALTNAEAWVFRKR</sequence>
<proteinExistence type="predicted"/>
<comment type="caution">
    <text evidence="3">The sequence shown here is derived from an EMBL/GenBank/DDBJ whole genome shotgun (WGS) entry which is preliminary data.</text>
</comment>
<dbReference type="InterPro" id="IPR041268">
    <property type="entry name" value="HU-CCDC81_bac_2"/>
</dbReference>
<feature type="domain" description="SPOR" evidence="2">
    <location>
        <begin position="282"/>
        <end position="360"/>
    </location>
</feature>
<dbReference type="PROSITE" id="PS51724">
    <property type="entry name" value="SPOR"/>
    <property type="match status" value="1"/>
</dbReference>
<dbReference type="Gene3D" id="3.30.70.1070">
    <property type="entry name" value="Sporulation related repeat"/>
    <property type="match status" value="1"/>
</dbReference>
<dbReference type="Pfam" id="PF18174">
    <property type="entry name" value="HU-CCDC81_bac_1"/>
    <property type="match status" value="1"/>
</dbReference>
<gene>
    <name evidence="3" type="ORF">EZE20_07520</name>
</gene>
<keyword evidence="1" id="KW-0812">Transmembrane</keyword>
<evidence type="ECO:0000313" key="3">
    <source>
        <dbReference type="EMBL" id="TDB66959.1"/>
    </source>
</evidence>
<evidence type="ECO:0000313" key="4">
    <source>
        <dbReference type="Proteomes" id="UP000295706"/>
    </source>
</evidence>
<dbReference type="Proteomes" id="UP000295706">
    <property type="component" value="Unassembled WGS sequence"/>
</dbReference>
<dbReference type="InterPro" id="IPR007730">
    <property type="entry name" value="SPOR-like_dom"/>
</dbReference>
<dbReference type="EMBL" id="SMJU01000004">
    <property type="protein sequence ID" value="TDB66959.1"/>
    <property type="molecule type" value="Genomic_DNA"/>
</dbReference>
<dbReference type="Pfam" id="PF05036">
    <property type="entry name" value="SPOR"/>
    <property type="match status" value="1"/>
</dbReference>
<keyword evidence="4" id="KW-1185">Reference proteome</keyword>
<dbReference type="AlphaFoldDB" id="A0A4R4KJZ2"/>
<dbReference type="SUPFAM" id="SSF110997">
    <property type="entry name" value="Sporulation related repeat"/>
    <property type="match status" value="1"/>
</dbReference>
<dbReference type="RefSeq" id="WP_132116125.1">
    <property type="nucleotide sequence ID" value="NZ_SMJU01000004.1"/>
</dbReference>
<dbReference type="InterPro" id="IPR036680">
    <property type="entry name" value="SPOR-like_sf"/>
</dbReference>
<dbReference type="InterPro" id="IPR040495">
    <property type="entry name" value="HU-CCDC81_bac_1"/>
</dbReference>
<keyword evidence="1" id="KW-1133">Transmembrane helix</keyword>
<evidence type="ECO:0000256" key="1">
    <source>
        <dbReference type="SAM" id="Phobius"/>
    </source>
</evidence>
<name>A0A4R4KJZ2_9BACT</name>
<keyword evidence="1" id="KW-0472">Membrane</keyword>
<dbReference type="OrthoDB" id="653949at2"/>
<organism evidence="3 4">
    <name type="scientific">Arundinibacter roseus</name>
    <dbReference type="NCBI Taxonomy" id="2070510"/>
    <lineage>
        <taxon>Bacteria</taxon>
        <taxon>Pseudomonadati</taxon>
        <taxon>Bacteroidota</taxon>
        <taxon>Cytophagia</taxon>
        <taxon>Cytophagales</taxon>
        <taxon>Spirosomataceae</taxon>
        <taxon>Arundinibacter</taxon>
    </lineage>
</organism>
<reference evidence="3 4" key="1">
    <citation type="submission" date="2019-02" db="EMBL/GenBank/DDBJ databases">
        <title>Arundinibacter roseus gen. nov., sp. nov., a new member of the family Cytophagaceae.</title>
        <authorList>
            <person name="Szuroczki S."/>
            <person name="Khayer B."/>
            <person name="Sproer C."/>
            <person name="Toumi M."/>
            <person name="Szabo A."/>
            <person name="Felfoldi T."/>
            <person name="Schumann P."/>
            <person name="Toth E."/>
        </authorList>
    </citation>
    <scope>NUCLEOTIDE SEQUENCE [LARGE SCALE GENOMIC DNA]</scope>
    <source>
        <strain evidence="3 4">DMA-k-7a</strain>
    </source>
</reference>
<protein>
    <submittedName>
        <fullName evidence="3">SPOR domain-containing protein</fullName>
    </submittedName>
</protein>
<accession>A0A4R4KJZ2</accession>
<dbReference type="GO" id="GO:0042834">
    <property type="term" value="F:peptidoglycan binding"/>
    <property type="evidence" value="ECO:0007669"/>
    <property type="project" value="InterPro"/>
</dbReference>
<evidence type="ECO:0000259" key="2">
    <source>
        <dbReference type="PROSITE" id="PS51724"/>
    </source>
</evidence>